<organism evidence="13 14">
    <name type="scientific">Ilyomonas limi</name>
    <dbReference type="NCBI Taxonomy" id="2575867"/>
    <lineage>
        <taxon>Bacteria</taxon>
        <taxon>Pseudomonadati</taxon>
        <taxon>Bacteroidota</taxon>
        <taxon>Chitinophagia</taxon>
        <taxon>Chitinophagales</taxon>
        <taxon>Chitinophagaceae</taxon>
        <taxon>Ilyomonas</taxon>
    </lineage>
</organism>
<dbReference type="NCBIfam" id="TIGR04057">
    <property type="entry name" value="SusC_RagA_signa"/>
    <property type="match status" value="1"/>
</dbReference>
<evidence type="ECO:0000256" key="2">
    <source>
        <dbReference type="ARBA" id="ARBA00022448"/>
    </source>
</evidence>
<evidence type="ECO:0000256" key="1">
    <source>
        <dbReference type="ARBA" id="ARBA00004571"/>
    </source>
</evidence>
<dbReference type="Pfam" id="PF07715">
    <property type="entry name" value="Plug"/>
    <property type="match status" value="1"/>
</dbReference>
<evidence type="ECO:0000313" key="13">
    <source>
        <dbReference type="EMBL" id="TKK71738.1"/>
    </source>
</evidence>
<comment type="caution">
    <text evidence="13">The sequence shown here is derived from an EMBL/GenBank/DDBJ whole genome shotgun (WGS) entry which is preliminary data.</text>
</comment>
<evidence type="ECO:0000259" key="11">
    <source>
        <dbReference type="Pfam" id="PF00593"/>
    </source>
</evidence>
<evidence type="ECO:0000256" key="4">
    <source>
        <dbReference type="ARBA" id="ARBA00022692"/>
    </source>
</evidence>
<evidence type="ECO:0000256" key="9">
    <source>
        <dbReference type="RuleBase" id="RU003357"/>
    </source>
</evidence>
<dbReference type="Pfam" id="PF13620">
    <property type="entry name" value="CarboxypepD_reg"/>
    <property type="match status" value="1"/>
</dbReference>
<dbReference type="InterPro" id="IPR012910">
    <property type="entry name" value="Plug_dom"/>
</dbReference>
<keyword evidence="5 9" id="KW-0798">TonB box</keyword>
<evidence type="ECO:0000256" key="5">
    <source>
        <dbReference type="ARBA" id="ARBA00023077"/>
    </source>
</evidence>
<protein>
    <submittedName>
        <fullName evidence="13">SusC/RagA family TonB-linked outer membrane protein</fullName>
    </submittedName>
</protein>
<dbReference type="InterPro" id="IPR037066">
    <property type="entry name" value="Plug_dom_sf"/>
</dbReference>
<reference evidence="13 14" key="1">
    <citation type="submission" date="2019-05" db="EMBL/GenBank/DDBJ databases">
        <title>Panacibacter sp. strain 17mud1-8 Genome sequencing and assembly.</title>
        <authorList>
            <person name="Chhetri G."/>
        </authorList>
    </citation>
    <scope>NUCLEOTIDE SEQUENCE [LARGE SCALE GENOMIC DNA]</scope>
    <source>
        <strain evidence="13 14">17mud1-8</strain>
    </source>
</reference>
<comment type="similarity">
    <text evidence="8 9">Belongs to the TonB-dependent receptor family.</text>
</comment>
<evidence type="ECO:0000313" key="14">
    <source>
        <dbReference type="Proteomes" id="UP000305848"/>
    </source>
</evidence>
<feature type="chain" id="PRO_5020970164" evidence="10">
    <location>
        <begin position="29"/>
        <end position="1090"/>
    </location>
</feature>
<dbReference type="SUPFAM" id="SSF56935">
    <property type="entry name" value="Porins"/>
    <property type="match status" value="1"/>
</dbReference>
<accession>A0A4U3L8Y2</accession>
<dbReference type="NCBIfam" id="TIGR04056">
    <property type="entry name" value="OMP_RagA_SusC"/>
    <property type="match status" value="1"/>
</dbReference>
<keyword evidence="4 8" id="KW-0812">Transmembrane</keyword>
<dbReference type="Pfam" id="PF00593">
    <property type="entry name" value="TonB_dep_Rec_b-barrel"/>
    <property type="match status" value="1"/>
</dbReference>
<keyword evidence="7 8" id="KW-0998">Cell outer membrane</keyword>
<feature type="domain" description="TonB-dependent receptor plug" evidence="12">
    <location>
        <begin position="135"/>
        <end position="240"/>
    </location>
</feature>
<dbReference type="RefSeq" id="WP_137259978.1">
    <property type="nucleotide sequence ID" value="NZ_SZQL01000001.1"/>
</dbReference>
<keyword evidence="2 8" id="KW-0813">Transport</keyword>
<dbReference type="Proteomes" id="UP000305848">
    <property type="component" value="Unassembled WGS sequence"/>
</dbReference>
<dbReference type="PROSITE" id="PS52016">
    <property type="entry name" value="TONB_DEPENDENT_REC_3"/>
    <property type="match status" value="1"/>
</dbReference>
<evidence type="ECO:0000256" key="8">
    <source>
        <dbReference type="PROSITE-ProRule" id="PRU01360"/>
    </source>
</evidence>
<dbReference type="Gene3D" id="2.40.170.20">
    <property type="entry name" value="TonB-dependent receptor, beta-barrel domain"/>
    <property type="match status" value="1"/>
</dbReference>
<evidence type="ECO:0000259" key="12">
    <source>
        <dbReference type="Pfam" id="PF07715"/>
    </source>
</evidence>
<feature type="signal peptide" evidence="10">
    <location>
        <begin position="1"/>
        <end position="28"/>
    </location>
</feature>
<dbReference type="Gene3D" id="2.60.40.1120">
    <property type="entry name" value="Carboxypeptidase-like, regulatory domain"/>
    <property type="match status" value="1"/>
</dbReference>
<comment type="subcellular location">
    <subcellularLocation>
        <location evidence="1 8">Cell outer membrane</location>
        <topology evidence="1 8">Multi-pass membrane protein</topology>
    </subcellularLocation>
</comment>
<keyword evidence="6 8" id="KW-0472">Membrane</keyword>
<dbReference type="InterPro" id="IPR023996">
    <property type="entry name" value="TonB-dep_OMP_SusC/RagA"/>
</dbReference>
<sequence length="1090" mass="120464">MKKDNCTKPIWRHVLLAVLSIIALQAGAQEQRSNVTGIVKNEQGAPLTNATVTVNNKNANFTASTQTDTGGVFHFSGLPAGDAYNFTFLYIGYESQTLTGYTLKPGATLSLIVNLKGQSNALNDVVVVGYGTQRKANLTGAVAQVSGDVLENRSLPNITQGLQGLIPNLNLVMGDGKPTQSPTYNIRGTTSIGQGGNALVLIDGVQGDPSLLNPADIASVTVLKDAASAAIYGARAAFGVVLITTKNPSKDRATFTYSSNYSIKSPTAVPDIVSNGYQYASMFNEAWSAWNDYSQVPQNINKTQPFSQAYLEEFKRRNENPSLPRVDIDANGNYVYYGNTDWYDLLYKNHNSATDQNISVSGSSGKASYYITGRYFGQSGLFRYNSDDYKMYNFTAKGSVQLLPWLQITNTTQYTNRLYHNPLNVGEGGGIWRNLADEGHPSSVLFNPDGTFTQSAAYTVGDFVYGKNGIDFSDNFFKNTVGASARLFSDKVHIRGDFTYQQTNNNQKRIRVPVPYSVTPGVIAYVGTATNDLQMTADKNEYMATNIYADYESRFGGGHYFKALVGYNYEQSVANDFATLRNGLIYPNATDLNLALGQNISTSGGYEKWAIMGGFYRLNYSYKDRYLIEADGRYDGSSKFPSNQRFAFFPSVSAGWRVAKESFWHVSPSFISDLKIRASYGSLGNGNINSYVFLENFAISQSGRVINGVRPQQTSQPNVLPDGLTWETSTTKDLGLDMNFLNNRLAFTGDVYIRKTTDMFTVGQTLPAVFGTDIPKGNYADLKTNGWEASLTWQDAFEISNKPFRYNIGVWMSDYTATVTKYNNTGNKLTDYYAGKTIGEIWGYTNDGYWTADNVADAAGMQAIFKASTSGQWLPGDIKFKDLNGDKVINNGSNTLDDHGDLSVIGNTTPRYSYGISLGADYANFSFSAFFQGVGKQDWWPGGESDVFWGQYNRPYNYLFKSQVGNIWSEENPNAYWPRYRGYVAQNSQGELHFEQTKYLQNAAYIRLKNIQLGYTLPATLVNHWKLTAVRLYVSGENLWSWSPLYKVTKNIDVENIGKSDVILTGTSNNGNGNNYPILKSVTFGLSVTL</sequence>
<name>A0A4U3L8Y2_9BACT</name>
<evidence type="ECO:0000256" key="7">
    <source>
        <dbReference type="ARBA" id="ARBA00023237"/>
    </source>
</evidence>
<dbReference type="OrthoDB" id="604358at2"/>
<evidence type="ECO:0000256" key="6">
    <source>
        <dbReference type="ARBA" id="ARBA00023136"/>
    </source>
</evidence>
<dbReference type="InterPro" id="IPR036942">
    <property type="entry name" value="Beta-barrel_TonB_sf"/>
</dbReference>
<proteinExistence type="inferred from homology"/>
<keyword evidence="10" id="KW-0732">Signal</keyword>
<dbReference type="InterPro" id="IPR008969">
    <property type="entry name" value="CarboxyPept-like_regulatory"/>
</dbReference>
<dbReference type="GO" id="GO:0009279">
    <property type="term" value="C:cell outer membrane"/>
    <property type="evidence" value="ECO:0007669"/>
    <property type="project" value="UniProtKB-SubCell"/>
</dbReference>
<dbReference type="EMBL" id="SZQL01000001">
    <property type="protein sequence ID" value="TKK71738.1"/>
    <property type="molecule type" value="Genomic_DNA"/>
</dbReference>
<dbReference type="InterPro" id="IPR039426">
    <property type="entry name" value="TonB-dep_rcpt-like"/>
</dbReference>
<keyword evidence="14" id="KW-1185">Reference proteome</keyword>
<evidence type="ECO:0000256" key="10">
    <source>
        <dbReference type="SAM" id="SignalP"/>
    </source>
</evidence>
<dbReference type="Gene3D" id="2.170.130.10">
    <property type="entry name" value="TonB-dependent receptor, plug domain"/>
    <property type="match status" value="1"/>
</dbReference>
<gene>
    <name evidence="13" type="ORF">FC093_01570</name>
</gene>
<keyword evidence="3 8" id="KW-1134">Transmembrane beta strand</keyword>
<dbReference type="InterPro" id="IPR000531">
    <property type="entry name" value="Beta-barrel_TonB"/>
</dbReference>
<dbReference type="InterPro" id="IPR023997">
    <property type="entry name" value="TonB-dep_OMP_SusC/RagA_CS"/>
</dbReference>
<feature type="domain" description="TonB-dependent receptor-like beta-barrel" evidence="11">
    <location>
        <begin position="499"/>
        <end position="1039"/>
    </location>
</feature>
<evidence type="ECO:0000256" key="3">
    <source>
        <dbReference type="ARBA" id="ARBA00022452"/>
    </source>
</evidence>
<dbReference type="AlphaFoldDB" id="A0A4U3L8Y2"/>
<dbReference type="SUPFAM" id="SSF49464">
    <property type="entry name" value="Carboxypeptidase regulatory domain-like"/>
    <property type="match status" value="1"/>
</dbReference>